<evidence type="ECO:0000313" key="1">
    <source>
        <dbReference type="EMBL" id="KWN11747.1"/>
    </source>
</evidence>
<name>A0A119VHD0_9BURK</name>
<accession>A0A119VHD0</accession>
<sequence length="94" mass="10265">MEHHLYTNADLKDKPEGSTLYRLVCEGGLGICKVCGLGEGSLTTECPGEHSGAKADDVYTGKIDYVDGRWQSGRLNPTNQMWARFTADRAENSA</sequence>
<dbReference type="RefSeq" id="WP_060347819.1">
    <property type="nucleotide sequence ID" value="NZ_LPLZ01000059.1"/>
</dbReference>
<comment type="caution">
    <text evidence="1">The sequence shown here is derived from an EMBL/GenBank/DDBJ whole genome shotgun (WGS) entry which is preliminary data.</text>
</comment>
<proteinExistence type="predicted"/>
<dbReference type="EMBL" id="LPLZ01000059">
    <property type="protein sequence ID" value="KWN11747.1"/>
    <property type="molecule type" value="Genomic_DNA"/>
</dbReference>
<evidence type="ECO:0000313" key="2">
    <source>
        <dbReference type="Proteomes" id="UP000068016"/>
    </source>
</evidence>
<reference evidence="1 2" key="1">
    <citation type="submission" date="2015-11" db="EMBL/GenBank/DDBJ databases">
        <title>Expanding the genomic diversity of Burkholderia species for the development of highly accurate diagnostics.</title>
        <authorList>
            <person name="Sahl J."/>
            <person name="Keim P."/>
            <person name="Wagner D."/>
        </authorList>
    </citation>
    <scope>NUCLEOTIDE SEQUENCE [LARGE SCALE GENOMIC DNA]</scope>
    <source>
        <strain evidence="1 2">MSMB793WGS</strain>
    </source>
</reference>
<gene>
    <name evidence="1" type="ORF">WT83_19340</name>
</gene>
<dbReference type="Proteomes" id="UP000068016">
    <property type="component" value="Unassembled WGS sequence"/>
</dbReference>
<organism evidence="1 2">
    <name type="scientific">Burkholderia territorii</name>
    <dbReference type="NCBI Taxonomy" id="1503055"/>
    <lineage>
        <taxon>Bacteria</taxon>
        <taxon>Pseudomonadati</taxon>
        <taxon>Pseudomonadota</taxon>
        <taxon>Betaproteobacteria</taxon>
        <taxon>Burkholderiales</taxon>
        <taxon>Burkholderiaceae</taxon>
        <taxon>Burkholderia</taxon>
        <taxon>Burkholderia cepacia complex</taxon>
    </lineage>
</organism>
<dbReference type="AlphaFoldDB" id="A0A119VHD0"/>
<protein>
    <submittedName>
        <fullName evidence="1">Uncharacterized protein</fullName>
    </submittedName>
</protein>